<dbReference type="RefSeq" id="WP_171199160.1">
    <property type="nucleotide sequence ID" value="NZ_JABEND010000003.1"/>
</dbReference>
<evidence type="ECO:0000313" key="3">
    <source>
        <dbReference type="Proteomes" id="UP000562984"/>
    </source>
</evidence>
<proteinExistence type="predicted"/>
<dbReference type="Pfam" id="PF12680">
    <property type="entry name" value="SnoaL_2"/>
    <property type="match status" value="1"/>
</dbReference>
<dbReference type="Gene3D" id="3.10.450.50">
    <property type="match status" value="1"/>
</dbReference>
<dbReference type="InterPro" id="IPR032710">
    <property type="entry name" value="NTF2-like_dom_sf"/>
</dbReference>
<dbReference type="SUPFAM" id="SSF54427">
    <property type="entry name" value="NTF2-like"/>
    <property type="match status" value="1"/>
</dbReference>
<comment type="caution">
    <text evidence="2">The sequence shown here is derived from an EMBL/GenBank/DDBJ whole genome shotgun (WGS) entry which is preliminary data.</text>
</comment>
<dbReference type="InterPro" id="IPR037401">
    <property type="entry name" value="SnoaL-like"/>
</dbReference>
<feature type="domain" description="SnoaL-like" evidence="1">
    <location>
        <begin position="19"/>
        <end position="112"/>
    </location>
</feature>
<name>A0A849AAH0_9ACTN</name>
<dbReference type="EMBL" id="JABEND010000003">
    <property type="protein sequence ID" value="NNG35480.1"/>
    <property type="molecule type" value="Genomic_DNA"/>
</dbReference>
<reference evidence="2 3" key="1">
    <citation type="submission" date="2020-05" db="EMBL/GenBank/DDBJ databases">
        <title>Nakamurella sp. DB0629 isolated from air conditioner.</title>
        <authorList>
            <person name="Kim D.H."/>
            <person name="Kim D.-U."/>
        </authorList>
    </citation>
    <scope>NUCLEOTIDE SEQUENCE [LARGE SCALE GENOMIC DNA]</scope>
    <source>
        <strain evidence="2 3">DB0629</strain>
    </source>
</reference>
<evidence type="ECO:0000259" key="1">
    <source>
        <dbReference type="Pfam" id="PF12680"/>
    </source>
</evidence>
<gene>
    <name evidence="2" type="ORF">HKD39_07100</name>
</gene>
<accession>A0A849AAH0</accession>
<keyword evidence="3" id="KW-1185">Reference proteome</keyword>
<sequence>MTEPIGSDDGAAERHRALVHEYWRLAEARQWGSYAELLHPHVVYHLPQTGETIRGAERYLRFNTEYPDIWHATVRTVVADAEGAVSRIDMEVGAETLPAVSFFTFDSSGLITGITEFWPEPYQPPAGREHLVEPARHS</sequence>
<organism evidence="2 3">
    <name type="scientific">Nakamurella aerolata</name>
    <dbReference type="NCBI Taxonomy" id="1656892"/>
    <lineage>
        <taxon>Bacteria</taxon>
        <taxon>Bacillati</taxon>
        <taxon>Actinomycetota</taxon>
        <taxon>Actinomycetes</taxon>
        <taxon>Nakamurellales</taxon>
        <taxon>Nakamurellaceae</taxon>
        <taxon>Nakamurella</taxon>
    </lineage>
</organism>
<dbReference type="AlphaFoldDB" id="A0A849AAH0"/>
<protein>
    <submittedName>
        <fullName evidence="2">Nuclear transport factor 2 family protein</fullName>
    </submittedName>
</protein>
<dbReference type="Proteomes" id="UP000562984">
    <property type="component" value="Unassembled WGS sequence"/>
</dbReference>
<evidence type="ECO:0000313" key="2">
    <source>
        <dbReference type="EMBL" id="NNG35480.1"/>
    </source>
</evidence>